<dbReference type="PANTHER" id="PTHR17224">
    <property type="entry name" value="PEPTIDYL-TRNA HYDROLASE"/>
    <property type="match status" value="1"/>
</dbReference>
<comment type="function">
    <text evidence="8">Hydrolyzes ribosome-free peptidyl-tRNAs (with 1 or more amino acids incorporated), which drop off the ribosome during protein synthesis, or as a result of ribosome stalling.</text>
</comment>
<evidence type="ECO:0000256" key="6">
    <source>
        <dbReference type="ARBA" id="ARBA00048707"/>
    </source>
</evidence>
<evidence type="ECO:0000256" key="10">
    <source>
        <dbReference type="RuleBase" id="RU004320"/>
    </source>
</evidence>
<dbReference type="OrthoDB" id="9800507at2"/>
<comment type="catalytic activity">
    <reaction evidence="6 8 9">
        <text>an N-acyl-L-alpha-aminoacyl-tRNA + H2O = an N-acyl-L-amino acid + a tRNA + H(+)</text>
        <dbReference type="Rhea" id="RHEA:54448"/>
        <dbReference type="Rhea" id="RHEA-COMP:10123"/>
        <dbReference type="Rhea" id="RHEA-COMP:13883"/>
        <dbReference type="ChEBI" id="CHEBI:15377"/>
        <dbReference type="ChEBI" id="CHEBI:15378"/>
        <dbReference type="ChEBI" id="CHEBI:59874"/>
        <dbReference type="ChEBI" id="CHEBI:78442"/>
        <dbReference type="ChEBI" id="CHEBI:138191"/>
        <dbReference type="EC" id="3.1.1.29"/>
    </reaction>
</comment>
<accession>A0A0R1U3A7</accession>
<feature type="site" description="Discriminates between blocked and unblocked aminoacyl-tRNA" evidence="8">
    <location>
        <position position="9"/>
    </location>
</feature>
<dbReference type="GO" id="GO:0000049">
    <property type="term" value="F:tRNA binding"/>
    <property type="evidence" value="ECO:0007669"/>
    <property type="project" value="UniProtKB-UniRule"/>
</dbReference>
<proteinExistence type="inferred from homology"/>
<comment type="subcellular location">
    <subcellularLocation>
        <location evidence="8">Cytoplasm</location>
    </subcellularLocation>
</comment>
<evidence type="ECO:0000256" key="2">
    <source>
        <dbReference type="ARBA" id="ARBA00022555"/>
    </source>
</evidence>
<evidence type="ECO:0000256" key="7">
    <source>
        <dbReference type="ARBA" id="ARBA00050038"/>
    </source>
</evidence>
<dbReference type="EMBL" id="AZFT01000009">
    <property type="protein sequence ID" value="KRL87092.1"/>
    <property type="molecule type" value="Genomic_DNA"/>
</dbReference>
<dbReference type="SUPFAM" id="SSF53178">
    <property type="entry name" value="Peptidyl-tRNA hydrolase-like"/>
    <property type="match status" value="1"/>
</dbReference>
<comment type="function">
    <text evidence="8">Catalyzes the release of premature peptidyl moieties from peptidyl-tRNA molecules trapped in stalled 50S ribosomal subunits, and thus maintains levels of free tRNAs and 50S ribosomes.</text>
</comment>
<name>A0A0R1U3A7_9LACO</name>
<protein>
    <recommendedName>
        <fullName evidence="7 8">Peptidyl-tRNA hydrolase</fullName>
        <shortName evidence="8">Pth</shortName>
        <ecNumber evidence="1 8">3.1.1.29</ecNumber>
    </recommendedName>
</protein>
<keyword evidence="12" id="KW-1185">Reference proteome</keyword>
<dbReference type="GO" id="GO:0005737">
    <property type="term" value="C:cytoplasm"/>
    <property type="evidence" value="ECO:0007669"/>
    <property type="project" value="UniProtKB-SubCell"/>
</dbReference>
<evidence type="ECO:0000256" key="4">
    <source>
        <dbReference type="ARBA" id="ARBA00022884"/>
    </source>
</evidence>
<gene>
    <name evidence="8" type="primary">pth</name>
    <name evidence="11" type="ORF">FC32_GL000385</name>
</gene>
<keyword evidence="4 8" id="KW-0694">RNA-binding</keyword>
<feature type="active site" description="Proton acceptor" evidence="8">
    <location>
        <position position="19"/>
    </location>
</feature>
<dbReference type="Proteomes" id="UP000051324">
    <property type="component" value="Unassembled WGS sequence"/>
</dbReference>
<dbReference type="GO" id="GO:0072344">
    <property type="term" value="P:rescue of stalled ribosome"/>
    <property type="evidence" value="ECO:0007669"/>
    <property type="project" value="UniProtKB-UniRule"/>
</dbReference>
<keyword evidence="3 8" id="KW-0378">Hydrolase</keyword>
<feature type="site" description="Stabilizes the basic form of H active site to accept a proton" evidence="8">
    <location>
        <position position="91"/>
    </location>
</feature>
<dbReference type="FunFam" id="3.40.50.1470:FF:000001">
    <property type="entry name" value="Peptidyl-tRNA hydrolase"/>
    <property type="match status" value="1"/>
</dbReference>
<dbReference type="PATRIC" id="fig|1423724.4.peg.404"/>
<evidence type="ECO:0000256" key="1">
    <source>
        <dbReference type="ARBA" id="ARBA00013260"/>
    </source>
</evidence>
<feature type="binding site" evidence="8">
    <location>
        <position position="14"/>
    </location>
    <ligand>
        <name>tRNA</name>
        <dbReference type="ChEBI" id="CHEBI:17843"/>
    </ligand>
</feature>
<comment type="subunit">
    <text evidence="8">Monomer.</text>
</comment>
<dbReference type="HAMAP" id="MF_00083">
    <property type="entry name" value="Pept_tRNA_hydro_bact"/>
    <property type="match status" value="1"/>
</dbReference>
<dbReference type="InterPro" id="IPR036416">
    <property type="entry name" value="Pept_tRNA_hydro_sf"/>
</dbReference>
<dbReference type="GO" id="GO:0004045">
    <property type="term" value="F:peptidyl-tRNA hydrolase activity"/>
    <property type="evidence" value="ECO:0007669"/>
    <property type="project" value="UniProtKB-UniRule"/>
</dbReference>
<evidence type="ECO:0000313" key="11">
    <source>
        <dbReference type="EMBL" id="KRL87092.1"/>
    </source>
</evidence>
<feature type="binding site" evidence="8">
    <location>
        <position position="66"/>
    </location>
    <ligand>
        <name>tRNA</name>
        <dbReference type="ChEBI" id="CHEBI:17843"/>
    </ligand>
</feature>
<dbReference type="NCBIfam" id="TIGR00447">
    <property type="entry name" value="pth"/>
    <property type="match status" value="1"/>
</dbReference>
<feature type="binding site" evidence="8">
    <location>
        <position position="112"/>
    </location>
    <ligand>
        <name>tRNA</name>
        <dbReference type="ChEBI" id="CHEBI:17843"/>
    </ligand>
</feature>
<comment type="caution">
    <text evidence="11">The sequence shown here is derived from an EMBL/GenBank/DDBJ whole genome shotgun (WGS) entry which is preliminary data.</text>
</comment>
<keyword evidence="8" id="KW-0963">Cytoplasm</keyword>
<dbReference type="RefSeq" id="WP_025087929.1">
    <property type="nucleotide sequence ID" value="NZ_AZFT01000009.1"/>
</dbReference>
<organism evidence="11 12">
    <name type="scientific">Ligilactobacillus apodemi DSM 16634 = JCM 16172</name>
    <dbReference type="NCBI Taxonomy" id="1423724"/>
    <lineage>
        <taxon>Bacteria</taxon>
        <taxon>Bacillati</taxon>
        <taxon>Bacillota</taxon>
        <taxon>Bacilli</taxon>
        <taxon>Lactobacillales</taxon>
        <taxon>Lactobacillaceae</taxon>
        <taxon>Ligilactobacillus</taxon>
    </lineage>
</organism>
<dbReference type="PROSITE" id="PS01196">
    <property type="entry name" value="PEPT_TRNA_HYDROL_2"/>
    <property type="match status" value="1"/>
</dbReference>
<dbReference type="AlphaFoldDB" id="A0A0R1U3A7"/>
<evidence type="ECO:0000256" key="9">
    <source>
        <dbReference type="RuleBase" id="RU000673"/>
    </source>
</evidence>
<evidence type="ECO:0000256" key="3">
    <source>
        <dbReference type="ARBA" id="ARBA00022801"/>
    </source>
</evidence>
<sequence length="188" mass="20978">MKLIVGLGNIGSRYDKTRHNTGFMVVDQFAAEHGLSFNKEKFDAQLADGMVAGEKVLVAKPTTYMNESGRAVRQIVDFYDLDLDDIIVVYDDMDLDCGRLRLRQKGSAGGHNGIKSLIAHLGTQNFGRLRVGIDHPKQTKVVDWVLGRFTPEQSENFELGKADAVAALDEWLGTDDFAQVMNKFNRNK</sequence>
<dbReference type="InterPro" id="IPR001328">
    <property type="entry name" value="Pept_tRNA_hydro"/>
</dbReference>
<dbReference type="InterPro" id="IPR018171">
    <property type="entry name" value="Pept_tRNA_hydro_CS"/>
</dbReference>
<evidence type="ECO:0000256" key="8">
    <source>
        <dbReference type="HAMAP-Rule" id="MF_00083"/>
    </source>
</evidence>
<dbReference type="GO" id="GO:0006515">
    <property type="term" value="P:protein quality control for misfolded or incompletely synthesized proteins"/>
    <property type="evidence" value="ECO:0007669"/>
    <property type="project" value="UniProtKB-UniRule"/>
</dbReference>
<dbReference type="eggNOG" id="COG0193">
    <property type="taxonomic scope" value="Bacteria"/>
</dbReference>
<dbReference type="Gene3D" id="3.40.50.1470">
    <property type="entry name" value="Peptidyl-tRNA hydrolase"/>
    <property type="match status" value="1"/>
</dbReference>
<dbReference type="CDD" id="cd00462">
    <property type="entry name" value="PTH"/>
    <property type="match status" value="1"/>
</dbReference>
<evidence type="ECO:0000256" key="5">
    <source>
        <dbReference type="ARBA" id="ARBA00038063"/>
    </source>
</evidence>
<dbReference type="STRING" id="1423724.FC32_GL000385"/>
<keyword evidence="2 8" id="KW-0820">tRNA-binding</keyword>
<comment type="similarity">
    <text evidence="5 8 10">Belongs to the PTH family.</text>
</comment>
<dbReference type="PROSITE" id="PS01195">
    <property type="entry name" value="PEPT_TRNA_HYDROL_1"/>
    <property type="match status" value="1"/>
</dbReference>
<dbReference type="EC" id="3.1.1.29" evidence="1 8"/>
<dbReference type="Pfam" id="PF01195">
    <property type="entry name" value="Pept_tRNA_hydro"/>
    <property type="match status" value="1"/>
</dbReference>
<dbReference type="PANTHER" id="PTHR17224:SF1">
    <property type="entry name" value="PEPTIDYL-TRNA HYDROLASE"/>
    <property type="match status" value="1"/>
</dbReference>
<reference evidence="11 12" key="1">
    <citation type="journal article" date="2015" name="Genome Announc.">
        <title>Expanding the biotechnology potential of lactobacilli through comparative genomics of 213 strains and associated genera.</title>
        <authorList>
            <person name="Sun Z."/>
            <person name="Harris H.M."/>
            <person name="McCann A."/>
            <person name="Guo C."/>
            <person name="Argimon S."/>
            <person name="Zhang W."/>
            <person name="Yang X."/>
            <person name="Jeffery I.B."/>
            <person name="Cooney J.C."/>
            <person name="Kagawa T.F."/>
            <person name="Liu W."/>
            <person name="Song Y."/>
            <person name="Salvetti E."/>
            <person name="Wrobel A."/>
            <person name="Rasinkangas P."/>
            <person name="Parkhill J."/>
            <person name="Rea M.C."/>
            <person name="O'Sullivan O."/>
            <person name="Ritari J."/>
            <person name="Douillard F.P."/>
            <person name="Paul Ross R."/>
            <person name="Yang R."/>
            <person name="Briner A.E."/>
            <person name="Felis G.E."/>
            <person name="de Vos W.M."/>
            <person name="Barrangou R."/>
            <person name="Klaenhammer T.R."/>
            <person name="Caufield P.W."/>
            <person name="Cui Y."/>
            <person name="Zhang H."/>
            <person name="O'Toole P.W."/>
        </authorList>
    </citation>
    <scope>NUCLEOTIDE SEQUENCE [LARGE SCALE GENOMIC DNA]</scope>
    <source>
        <strain evidence="11 12">DSM 16634</strain>
    </source>
</reference>
<evidence type="ECO:0000313" key="12">
    <source>
        <dbReference type="Proteomes" id="UP000051324"/>
    </source>
</evidence>
<feature type="binding site" evidence="8">
    <location>
        <position position="64"/>
    </location>
    <ligand>
        <name>tRNA</name>
        <dbReference type="ChEBI" id="CHEBI:17843"/>
    </ligand>
</feature>